<evidence type="ECO:0000313" key="3">
    <source>
        <dbReference type="Proteomes" id="UP000004691"/>
    </source>
</evidence>
<proteinExistence type="predicted"/>
<gene>
    <name evidence="2" type="ORF">SacxiDRAFT_0539</name>
</gene>
<accession>I0UY61</accession>
<organism evidence="2 3">
    <name type="scientific">Saccharomonospora xinjiangensis XJ-54</name>
    <dbReference type="NCBI Taxonomy" id="882086"/>
    <lineage>
        <taxon>Bacteria</taxon>
        <taxon>Bacillati</taxon>
        <taxon>Actinomycetota</taxon>
        <taxon>Actinomycetes</taxon>
        <taxon>Pseudonocardiales</taxon>
        <taxon>Pseudonocardiaceae</taxon>
        <taxon>Saccharomonospora</taxon>
    </lineage>
</organism>
<dbReference type="AlphaFoldDB" id="I0UY61"/>
<feature type="transmembrane region" description="Helical" evidence="1">
    <location>
        <begin position="86"/>
        <end position="108"/>
    </location>
</feature>
<keyword evidence="1" id="KW-1133">Transmembrane helix</keyword>
<reference evidence="2 3" key="1">
    <citation type="submission" date="2012-01" db="EMBL/GenBank/DDBJ databases">
        <title>Improved High-Quality Draft sequence of Saccharomonospora xinjiangensis XJ-54.</title>
        <authorList>
            <consortium name="US DOE Joint Genome Institute"/>
            <person name="Lucas S."/>
            <person name="Han J."/>
            <person name="Lapidus A."/>
            <person name="Cheng J.-F."/>
            <person name="Goodwin L."/>
            <person name="Pitluck S."/>
            <person name="Peters L."/>
            <person name="Mikhailova N."/>
            <person name="Teshima H."/>
            <person name="Detter J.C."/>
            <person name="Han C."/>
            <person name="Tapia R."/>
            <person name="Land M."/>
            <person name="Hauser L."/>
            <person name="Kyrpides N."/>
            <person name="Ivanova N."/>
            <person name="Pagani I."/>
            <person name="Brambilla E.-M."/>
            <person name="Klenk H.-P."/>
            <person name="Woyke T."/>
        </authorList>
    </citation>
    <scope>NUCLEOTIDE SEQUENCE [LARGE SCALE GENOMIC DNA]</scope>
    <source>
        <strain evidence="2 3">XJ-54</strain>
    </source>
</reference>
<feature type="transmembrane region" description="Helical" evidence="1">
    <location>
        <begin position="40"/>
        <end position="65"/>
    </location>
</feature>
<keyword evidence="1" id="KW-0812">Transmembrane</keyword>
<dbReference type="OrthoDB" id="3638537at2"/>
<name>I0UY61_9PSEU</name>
<dbReference type="STRING" id="882086.SacxiDRAFT_0539"/>
<keyword evidence="1" id="KW-0472">Membrane</keyword>
<evidence type="ECO:0000313" key="2">
    <source>
        <dbReference type="EMBL" id="EID52814.1"/>
    </source>
</evidence>
<protein>
    <submittedName>
        <fullName evidence="2">Uncharacterized protein</fullName>
    </submittedName>
</protein>
<dbReference type="HOGENOM" id="CLU_1757491_0_0_11"/>
<keyword evidence="3" id="KW-1185">Reference proteome</keyword>
<dbReference type="EMBL" id="JH636049">
    <property type="protein sequence ID" value="EID52814.1"/>
    <property type="molecule type" value="Genomic_DNA"/>
</dbReference>
<evidence type="ECO:0000256" key="1">
    <source>
        <dbReference type="SAM" id="Phobius"/>
    </source>
</evidence>
<feature type="transmembrane region" description="Helical" evidence="1">
    <location>
        <begin position="12"/>
        <end position="34"/>
    </location>
</feature>
<sequence length="148" mass="14911">MTLVQSTARSVASTAIGVAVLALTALIWLGVAAPTDTHPLFYFGLIFLGGGAMGLLLAGVGATAARSRASTSADFRSFQGIRRLVLAMWLCTVVADALGVLVLLAIAGGRGSTPLSTSTLAVAFATAAITVICAGFTSAVMRRVLPTG</sequence>
<dbReference type="Proteomes" id="UP000004691">
    <property type="component" value="Unassembled WGS sequence"/>
</dbReference>
<feature type="transmembrane region" description="Helical" evidence="1">
    <location>
        <begin position="120"/>
        <end position="141"/>
    </location>
</feature>